<evidence type="ECO:0000256" key="7">
    <source>
        <dbReference type="ARBA" id="ARBA00023244"/>
    </source>
</evidence>
<reference evidence="13" key="1">
    <citation type="journal article" date="2017" name="Proc. Natl. Acad. Sci. U.S.A.">
        <title>Simulation of Deepwater Horizon oil plume reveals substrate specialization within a complex community of hydrocarbon degraders.</title>
        <authorList>
            <person name="Hu P."/>
            <person name="Dubinsky E.A."/>
            <person name="Probst A.J."/>
            <person name="Wang J."/>
            <person name="Sieber C.M.K."/>
            <person name="Tom L.M."/>
            <person name="Gardinali P."/>
            <person name="Banfield J.F."/>
            <person name="Atlas R.M."/>
            <person name="Andersen G.L."/>
        </authorList>
    </citation>
    <scope>NUCLEOTIDE SEQUENCE [LARGE SCALE GENOMIC DNA]</scope>
</reference>
<evidence type="ECO:0000256" key="9">
    <source>
        <dbReference type="HAMAP-Rule" id="MF_00323"/>
    </source>
</evidence>
<evidence type="ECO:0000313" key="12">
    <source>
        <dbReference type="EMBL" id="OUR84425.1"/>
    </source>
</evidence>
<evidence type="ECO:0000256" key="5">
    <source>
        <dbReference type="ARBA" id="ARBA00023133"/>
    </source>
</evidence>
<dbReference type="CDD" id="cd00419">
    <property type="entry name" value="Ferrochelatase_C"/>
    <property type="match status" value="1"/>
</dbReference>
<dbReference type="GO" id="GO:0005737">
    <property type="term" value="C:cytoplasm"/>
    <property type="evidence" value="ECO:0007669"/>
    <property type="project" value="UniProtKB-SubCell"/>
</dbReference>
<dbReference type="InterPro" id="IPR001015">
    <property type="entry name" value="Ferrochelatase"/>
</dbReference>
<dbReference type="GO" id="GO:0046872">
    <property type="term" value="F:metal ion binding"/>
    <property type="evidence" value="ECO:0007669"/>
    <property type="project" value="UniProtKB-KW"/>
</dbReference>
<feature type="region of interest" description="Disordered" evidence="11">
    <location>
        <begin position="1"/>
        <end position="21"/>
    </location>
</feature>
<dbReference type="InterPro" id="IPR033659">
    <property type="entry name" value="Ferrochelatase_N"/>
</dbReference>
<accession>A0A1Y5EUD0</accession>
<evidence type="ECO:0000256" key="2">
    <source>
        <dbReference type="ARBA" id="ARBA00022490"/>
    </source>
</evidence>
<evidence type="ECO:0000313" key="13">
    <source>
        <dbReference type="Proteomes" id="UP000243053"/>
    </source>
</evidence>
<dbReference type="Gene3D" id="3.40.50.1400">
    <property type="match status" value="2"/>
</dbReference>
<keyword evidence="2 9" id="KW-0963">Cytoplasm</keyword>
<dbReference type="SUPFAM" id="SSF53800">
    <property type="entry name" value="Chelatase"/>
    <property type="match status" value="1"/>
</dbReference>
<protein>
    <recommendedName>
        <fullName evidence="9 10">Ferrochelatase</fullName>
        <ecNumber evidence="9 10">4.98.1.1</ecNumber>
    </recommendedName>
    <alternativeName>
        <fullName evidence="9">Heme synthase</fullName>
    </alternativeName>
    <alternativeName>
        <fullName evidence="9">Protoheme ferro-lyase</fullName>
    </alternativeName>
</protein>
<comment type="catalytic activity">
    <reaction evidence="8">
        <text>Fe-coproporphyrin III + 2 H(+) = coproporphyrin III + Fe(2+)</text>
        <dbReference type="Rhea" id="RHEA:49572"/>
        <dbReference type="ChEBI" id="CHEBI:15378"/>
        <dbReference type="ChEBI" id="CHEBI:29033"/>
        <dbReference type="ChEBI" id="CHEBI:68438"/>
        <dbReference type="ChEBI" id="CHEBI:131725"/>
        <dbReference type="EC" id="4.99.1.9"/>
    </reaction>
    <physiologicalReaction direction="right-to-left" evidence="8">
        <dbReference type="Rhea" id="RHEA:49574"/>
    </physiologicalReaction>
</comment>
<comment type="caution">
    <text evidence="12">The sequence shown here is derived from an EMBL/GenBank/DDBJ whole genome shotgun (WGS) entry which is preliminary data.</text>
</comment>
<dbReference type="PANTHER" id="PTHR11108:SF1">
    <property type="entry name" value="FERROCHELATASE, MITOCHONDRIAL"/>
    <property type="match status" value="1"/>
</dbReference>
<dbReference type="NCBIfam" id="TIGR00109">
    <property type="entry name" value="hemH"/>
    <property type="match status" value="1"/>
</dbReference>
<evidence type="ECO:0000256" key="8">
    <source>
        <dbReference type="ARBA" id="ARBA00024536"/>
    </source>
</evidence>
<dbReference type="GO" id="GO:0006783">
    <property type="term" value="P:heme biosynthetic process"/>
    <property type="evidence" value="ECO:0007669"/>
    <property type="project" value="UniProtKB-UniRule"/>
</dbReference>
<dbReference type="EC" id="4.98.1.1" evidence="9 10"/>
<dbReference type="UniPathway" id="UPA00252">
    <property type="reaction ID" value="UER00325"/>
</dbReference>
<keyword evidence="7 9" id="KW-0627">Porphyrin biosynthesis</keyword>
<dbReference type="InterPro" id="IPR019772">
    <property type="entry name" value="Ferrochelatase_AS"/>
</dbReference>
<keyword evidence="4 9" id="KW-0408">Iron</keyword>
<keyword evidence="5 9" id="KW-0350">Heme biosynthesis</keyword>
<evidence type="ECO:0000256" key="3">
    <source>
        <dbReference type="ARBA" id="ARBA00022723"/>
    </source>
</evidence>
<evidence type="ECO:0000256" key="10">
    <source>
        <dbReference type="RuleBase" id="RU000607"/>
    </source>
</evidence>
<proteinExistence type="inferred from homology"/>
<dbReference type="InterPro" id="IPR033644">
    <property type="entry name" value="Ferrochelatase_C"/>
</dbReference>
<dbReference type="Proteomes" id="UP000243053">
    <property type="component" value="Unassembled WGS sequence"/>
</dbReference>
<comment type="catalytic activity">
    <reaction evidence="9 10">
        <text>heme b + 2 H(+) = protoporphyrin IX + Fe(2+)</text>
        <dbReference type="Rhea" id="RHEA:22584"/>
        <dbReference type="ChEBI" id="CHEBI:15378"/>
        <dbReference type="ChEBI" id="CHEBI:29033"/>
        <dbReference type="ChEBI" id="CHEBI:57306"/>
        <dbReference type="ChEBI" id="CHEBI:60344"/>
        <dbReference type="EC" id="4.98.1.1"/>
    </reaction>
</comment>
<feature type="binding site" evidence="9">
    <location>
        <position position="217"/>
    </location>
    <ligand>
        <name>Fe(2+)</name>
        <dbReference type="ChEBI" id="CHEBI:29033"/>
    </ligand>
</feature>
<dbReference type="PANTHER" id="PTHR11108">
    <property type="entry name" value="FERROCHELATASE"/>
    <property type="match status" value="1"/>
</dbReference>
<evidence type="ECO:0000256" key="6">
    <source>
        <dbReference type="ARBA" id="ARBA00023239"/>
    </source>
</evidence>
<dbReference type="PROSITE" id="PS00534">
    <property type="entry name" value="FERROCHELATASE"/>
    <property type="match status" value="1"/>
</dbReference>
<dbReference type="GO" id="GO:0004325">
    <property type="term" value="F:ferrochelatase activity"/>
    <property type="evidence" value="ECO:0007669"/>
    <property type="project" value="UniProtKB-UniRule"/>
</dbReference>
<dbReference type="CDD" id="cd03411">
    <property type="entry name" value="Ferrochelatase_N"/>
    <property type="match status" value="1"/>
</dbReference>
<dbReference type="FunFam" id="3.40.50.1400:FF:000002">
    <property type="entry name" value="Ferrochelatase"/>
    <property type="match status" value="1"/>
</dbReference>
<dbReference type="HAMAP" id="MF_00323">
    <property type="entry name" value="Ferrochelatase"/>
    <property type="match status" value="1"/>
</dbReference>
<dbReference type="AlphaFoldDB" id="A0A1Y5EUD0"/>
<dbReference type="Pfam" id="PF00762">
    <property type="entry name" value="Ferrochelatase"/>
    <property type="match status" value="1"/>
</dbReference>
<evidence type="ECO:0000256" key="4">
    <source>
        <dbReference type="ARBA" id="ARBA00023004"/>
    </source>
</evidence>
<comment type="function">
    <text evidence="9 10">Catalyzes the ferrous insertion into protoporphyrin IX.</text>
</comment>
<name>A0A1Y5EUD0_COLPS</name>
<sequence length="354" mass="40057">MKSRFSARKQNSDNTADEKKSSTTAVLITNLGSPDEPTTSAVRRYLQEFLSDRRVVEIPRLIWLLILHGIILRIRPAKSAKLYQTVWQDDGAPLLSITAAQKAKMATKIKSQYGDNVIVDFAMRYGNPSIARVLQQFQQQGVDKIVVLPLYPQYAGPTTASTFDAVSKELQKWRYIPSIHFLHTYHNNPLYIEALAETVKEHVASHGKPERLVLSYHGMPELFRKWGDPYYDFCLETTSLLKKVILASDLGFTDDEIIMTFQSRFGKAEWLKPYTDVTLENLPKQGIKHVAIMSPAFSADCLETLEELIHENSEVFIEAGGESYHYIAALNDRDDHIDALFDVLVPTLGSPNHS</sequence>
<organism evidence="12 13">
    <name type="scientific">Colwellia psychrerythraea</name>
    <name type="common">Vibrio psychroerythus</name>
    <dbReference type="NCBI Taxonomy" id="28229"/>
    <lineage>
        <taxon>Bacteria</taxon>
        <taxon>Pseudomonadati</taxon>
        <taxon>Pseudomonadota</taxon>
        <taxon>Gammaproteobacteria</taxon>
        <taxon>Alteromonadales</taxon>
        <taxon>Colwelliaceae</taxon>
        <taxon>Colwellia</taxon>
    </lineage>
</organism>
<keyword evidence="3 9" id="KW-0479">Metal-binding</keyword>
<evidence type="ECO:0000256" key="1">
    <source>
        <dbReference type="ARBA" id="ARBA00007718"/>
    </source>
</evidence>
<comment type="pathway">
    <text evidence="9 10">Porphyrin-containing compound metabolism; protoheme biosynthesis; protoheme from protoporphyrin-IX: step 1/1.</text>
</comment>
<comment type="subcellular location">
    <subcellularLocation>
        <location evidence="9 10">Cytoplasm</location>
    </subcellularLocation>
</comment>
<feature type="binding site" evidence="9">
    <location>
        <position position="303"/>
    </location>
    <ligand>
        <name>Fe(2+)</name>
        <dbReference type="ChEBI" id="CHEBI:29033"/>
    </ligand>
</feature>
<gene>
    <name evidence="9" type="primary">hemH</name>
    <name evidence="12" type="ORF">A9Q75_02895</name>
</gene>
<dbReference type="EMBL" id="MAAF01000019">
    <property type="protein sequence ID" value="OUR84425.1"/>
    <property type="molecule type" value="Genomic_DNA"/>
</dbReference>
<evidence type="ECO:0000256" key="11">
    <source>
        <dbReference type="SAM" id="MobiDB-lite"/>
    </source>
</evidence>
<keyword evidence="6 9" id="KW-0456">Lyase</keyword>
<comment type="similarity">
    <text evidence="1 9 10">Belongs to the ferrochelatase family.</text>
</comment>